<organism evidence="3 4">
    <name type="scientific">Sulfidibacter corallicola</name>
    <dbReference type="NCBI Taxonomy" id="2818388"/>
    <lineage>
        <taxon>Bacteria</taxon>
        <taxon>Pseudomonadati</taxon>
        <taxon>Acidobacteriota</taxon>
        <taxon>Holophagae</taxon>
        <taxon>Acanthopleuribacterales</taxon>
        <taxon>Acanthopleuribacteraceae</taxon>
        <taxon>Sulfidibacter</taxon>
    </lineage>
</organism>
<evidence type="ECO:0000259" key="2">
    <source>
        <dbReference type="Pfam" id="PF25973"/>
    </source>
</evidence>
<dbReference type="Gene3D" id="1.10.287.470">
    <property type="entry name" value="Helix hairpin bin"/>
    <property type="match status" value="1"/>
</dbReference>
<dbReference type="InterPro" id="IPR058647">
    <property type="entry name" value="BSH_CzcB-like"/>
</dbReference>
<accession>A0A8A4THL7</accession>
<comment type="similarity">
    <text evidence="1">Belongs to the membrane fusion protein (MFP) (TC 8.A.1) family.</text>
</comment>
<dbReference type="Pfam" id="PF25973">
    <property type="entry name" value="BSH_CzcB"/>
    <property type="match status" value="1"/>
</dbReference>
<sequence>MKHRSSNKGRSYTSNVIIYGAAFAALIGLLLLASAETPFGADAHEGTIATAQVVATRAAHHQDRYTLQHDFIGQVEAKQTSYLGFELSGVIDGLAVEEGDRVKGGDVLASLDTTRLTAQRDEVSARLARAVSDLALAESTYDRTFAAYEVNAVSAHEKDGAHQAKAALAAELETVKAQLERVRIDIHKSRLKAPFDGVIIAREIDEGTVVSPGQTVLTMQQEAGLNVRVGVTPGMLDQLRIGQTKTIHVGSRTLRARVQAIVPAVSRLRTVDVLFSIEEGLGTVRPGDMVRLPLERTVREKGFWVPMQALREGRRGLWSLYVVAPLETEDRKTGPSEATHRVSRRNVVVLNHKGDMAYVNGSVNESERFATLGAHKLVPGQPIRLAPENGGSK</sequence>
<reference evidence="3" key="1">
    <citation type="submission" date="2021-03" db="EMBL/GenBank/DDBJ databases">
        <title>Acanthopleuribacteraceae sp. M133.</title>
        <authorList>
            <person name="Wang G."/>
        </authorList>
    </citation>
    <scope>NUCLEOTIDE SEQUENCE</scope>
    <source>
        <strain evidence="3">M133</strain>
    </source>
</reference>
<dbReference type="PANTHER" id="PTHR30469">
    <property type="entry name" value="MULTIDRUG RESISTANCE PROTEIN MDTA"/>
    <property type="match status" value="1"/>
</dbReference>
<protein>
    <submittedName>
        <fullName evidence="3">Efflux RND transporter periplasmic adaptor subunit</fullName>
    </submittedName>
</protein>
<evidence type="ECO:0000313" key="3">
    <source>
        <dbReference type="EMBL" id="QTD48662.1"/>
    </source>
</evidence>
<dbReference type="PANTHER" id="PTHR30469:SF11">
    <property type="entry name" value="BLL4320 PROTEIN"/>
    <property type="match status" value="1"/>
</dbReference>
<dbReference type="GO" id="GO:1990281">
    <property type="term" value="C:efflux pump complex"/>
    <property type="evidence" value="ECO:0007669"/>
    <property type="project" value="TreeGrafter"/>
</dbReference>
<dbReference type="AlphaFoldDB" id="A0A8A4THL7"/>
<feature type="domain" description="CzcB-like barrel-sandwich hybrid" evidence="2">
    <location>
        <begin position="86"/>
        <end position="218"/>
    </location>
</feature>
<evidence type="ECO:0000256" key="1">
    <source>
        <dbReference type="ARBA" id="ARBA00009477"/>
    </source>
</evidence>
<keyword evidence="4" id="KW-1185">Reference proteome</keyword>
<dbReference type="SUPFAM" id="SSF111369">
    <property type="entry name" value="HlyD-like secretion proteins"/>
    <property type="match status" value="1"/>
</dbReference>
<dbReference type="EMBL" id="CP071793">
    <property type="protein sequence ID" value="QTD48662.1"/>
    <property type="molecule type" value="Genomic_DNA"/>
</dbReference>
<evidence type="ECO:0000313" key="4">
    <source>
        <dbReference type="Proteomes" id="UP000663929"/>
    </source>
</evidence>
<name>A0A8A4THL7_SULCO</name>
<dbReference type="Gene3D" id="2.40.50.100">
    <property type="match status" value="1"/>
</dbReference>
<proteinExistence type="inferred from homology"/>
<dbReference type="KEGG" id="scor:J3U87_24030"/>
<dbReference type="Gene3D" id="2.40.30.170">
    <property type="match status" value="1"/>
</dbReference>
<dbReference type="RefSeq" id="WP_237378314.1">
    <property type="nucleotide sequence ID" value="NZ_CP071793.1"/>
</dbReference>
<dbReference type="GO" id="GO:0015562">
    <property type="term" value="F:efflux transmembrane transporter activity"/>
    <property type="evidence" value="ECO:0007669"/>
    <property type="project" value="TreeGrafter"/>
</dbReference>
<dbReference type="NCBIfam" id="TIGR01730">
    <property type="entry name" value="RND_mfp"/>
    <property type="match status" value="1"/>
</dbReference>
<dbReference type="Proteomes" id="UP000663929">
    <property type="component" value="Chromosome"/>
</dbReference>
<dbReference type="InterPro" id="IPR006143">
    <property type="entry name" value="RND_pump_MFP"/>
</dbReference>
<dbReference type="Gene3D" id="2.40.420.20">
    <property type="match status" value="1"/>
</dbReference>
<gene>
    <name evidence="3" type="ORF">J3U87_24030</name>
</gene>